<proteinExistence type="predicted"/>
<evidence type="ECO:0000256" key="1">
    <source>
        <dbReference type="SAM" id="MobiDB-lite"/>
    </source>
</evidence>
<accession>G0NWD7</accession>
<gene>
    <name evidence="2" type="ORF">CAEBREN_14000</name>
</gene>
<dbReference type="EMBL" id="GL379963">
    <property type="protein sequence ID" value="EGT38749.1"/>
    <property type="molecule type" value="Genomic_DNA"/>
</dbReference>
<organism evidence="3">
    <name type="scientific">Caenorhabditis brenneri</name>
    <name type="common">Nematode worm</name>
    <dbReference type="NCBI Taxonomy" id="135651"/>
    <lineage>
        <taxon>Eukaryota</taxon>
        <taxon>Metazoa</taxon>
        <taxon>Ecdysozoa</taxon>
        <taxon>Nematoda</taxon>
        <taxon>Chromadorea</taxon>
        <taxon>Rhabditida</taxon>
        <taxon>Rhabditina</taxon>
        <taxon>Rhabditomorpha</taxon>
        <taxon>Rhabditoidea</taxon>
        <taxon>Rhabditidae</taxon>
        <taxon>Peloderinae</taxon>
        <taxon>Caenorhabditis</taxon>
    </lineage>
</organism>
<dbReference type="Proteomes" id="UP000008068">
    <property type="component" value="Unassembled WGS sequence"/>
</dbReference>
<feature type="compositionally biased region" description="Basic and acidic residues" evidence="1">
    <location>
        <begin position="12"/>
        <end position="54"/>
    </location>
</feature>
<protein>
    <submittedName>
        <fullName evidence="2">Uncharacterized protein</fullName>
    </submittedName>
</protein>
<feature type="region of interest" description="Disordered" evidence="1">
    <location>
        <begin position="1"/>
        <end position="54"/>
    </location>
</feature>
<sequence>MGGGGSKTAIRNQHEKDVEDDRRRRIAEGEQRKREQDAELQRQRDALLEQKQRDIDEAARKNLEKVNAEIAEMEKYKEKQQEEMAAWRARAREQAKKENEEMEAQAKIEMEKKLKEHAEEEAKLAKKLEALNEARAQLLKTADDGLKQRTEMQSKHKELTDKQTKEHNDYIMNKREEVYQHTLAKQDELKALKETGRANRLALQSESLGMISNSIRGGNAVIDALDFVGAHDNFRLDCDALRMYFKGFTDAYDIQAATVTRVASAMRWRKPLVKDLPQRDVINAAFNAFNRSASTLKIPDNFEELQAPLDEVMKSAKSIDNSIAEIETLIEGYMGLVELTPQDKEQMKECHDGVKEQIALIETTVASLVKLMRKFVIPASTAVADEINRQGIQLGVETQKKITNGSASQKALED</sequence>
<evidence type="ECO:0000313" key="3">
    <source>
        <dbReference type="Proteomes" id="UP000008068"/>
    </source>
</evidence>
<dbReference type="InParanoid" id="G0NWD7"/>
<dbReference type="AlphaFoldDB" id="G0NWD7"/>
<dbReference type="HOGENOM" id="CLU_664359_0_0_1"/>
<dbReference type="STRING" id="135651.G0NWD7"/>
<dbReference type="OrthoDB" id="5827907at2759"/>
<evidence type="ECO:0000313" key="2">
    <source>
        <dbReference type="EMBL" id="EGT38749.1"/>
    </source>
</evidence>
<dbReference type="eggNOG" id="ENOG502TJR8">
    <property type="taxonomic scope" value="Eukaryota"/>
</dbReference>
<reference evidence="3" key="1">
    <citation type="submission" date="2011-07" db="EMBL/GenBank/DDBJ databases">
        <authorList>
            <consortium name="Caenorhabditis brenneri Sequencing and Analysis Consortium"/>
            <person name="Wilson R.K."/>
        </authorList>
    </citation>
    <scope>NUCLEOTIDE SEQUENCE [LARGE SCALE GENOMIC DNA]</scope>
    <source>
        <strain evidence="3">PB2801</strain>
    </source>
</reference>
<name>G0NWD7_CAEBE</name>
<keyword evidence="3" id="KW-1185">Reference proteome</keyword>